<organism evidence="2 3">
    <name type="scientific">Hominenteromicrobium mulieris</name>
    <dbReference type="NCBI Taxonomy" id="2885357"/>
    <lineage>
        <taxon>Bacteria</taxon>
        <taxon>Bacillati</taxon>
        <taxon>Bacillota</taxon>
        <taxon>Clostridia</taxon>
        <taxon>Eubacteriales</taxon>
        <taxon>Oscillospiraceae</taxon>
        <taxon>Hominenteromicrobium</taxon>
    </lineage>
</organism>
<protein>
    <submittedName>
        <fullName evidence="2">DUF6429 family protein</fullName>
    </submittedName>
</protein>
<keyword evidence="3" id="KW-1185">Reference proteome</keyword>
<comment type="caution">
    <text evidence="2">The sequence shown here is derived from an EMBL/GenBank/DDBJ whole genome shotgun (WGS) entry which is preliminary data.</text>
</comment>
<name>A0AAE3AN36_9FIRM</name>
<evidence type="ECO:0000259" key="1">
    <source>
        <dbReference type="Pfam" id="PF20008"/>
    </source>
</evidence>
<proteinExistence type="predicted"/>
<dbReference type="EMBL" id="JAJEQC010000009">
    <property type="protein sequence ID" value="MCC2137316.1"/>
    <property type="molecule type" value="Genomic_DNA"/>
</dbReference>
<evidence type="ECO:0000313" key="3">
    <source>
        <dbReference type="Proteomes" id="UP001199424"/>
    </source>
</evidence>
<gene>
    <name evidence="2" type="ORF">LKD31_09835</name>
</gene>
<accession>A0AAE3AN36</accession>
<sequence>MENEIVHMPEQIQELTLLLMYLTSWQERRTIGLRRKPHKTDDMLLRRCWKGYDFSVLERLEAQGLICGEGGKKPIVFTDEGERLAIELMKKYGLGDRKEDEV</sequence>
<reference evidence="2" key="1">
    <citation type="submission" date="2021-10" db="EMBL/GenBank/DDBJ databases">
        <title>Anaerobic single-cell dispensing facilitates the cultivation of human gut bacteria.</title>
        <authorList>
            <person name="Afrizal A."/>
        </authorList>
    </citation>
    <scope>NUCLEOTIDE SEQUENCE</scope>
    <source>
        <strain evidence="2">CLA-AA-H250</strain>
    </source>
</reference>
<dbReference type="AlphaFoldDB" id="A0AAE3AN36"/>
<dbReference type="Proteomes" id="UP001199424">
    <property type="component" value="Unassembled WGS sequence"/>
</dbReference>
<dbReference type="Pfam" id="PF20008">
    <property type="entry name" value="DUF6429"/>
    <property type="match status" value="1"/>
</dbReference>
<feature type="domain" description="DUF6429" evidence="1">
    <location>
        <begin position="10"/>
        <end position="92"/>
    </location>
</feature>
<evidence type="ECO:0000313" key="2">
    <source>
        <dbReference type="EMBL" id="MCC2137316.1"/>
    </source>
</evidence>
<dbReference type="RefSeq" id="WP_308449559.1">
    <property type="nucleotide sequence ID" value="NZ_JAJEQC010000009.1"/>
</dbReference>
<dbReference type="InterPro" id="IPR045489">
    <property type="entry name" value="DUF6429"/>
</dbReference>